<feature type="transmembrane region" description="Helical" evidence="1">
    <location>
        <begin position="191"/>
        <end position="207"/>
    </location>
</feature>
<feature type="transmembrane region" description="Helical" evidence="1">
    <location>
        <begin position="29"/>
        <end position="49"/>
    </location>
</feature>
<feature type="transmembrane region" description="Helical" evidence="1">
    <location>
        <begin position="157"/>
        <end position="179"/>
    </location>
</feature>
<keyword evidence="1" id="KW-0472">Membrane</keyword>
<feature type="transmembrane region" description="Helical" evidence="1">
    <location>
        <begin position="377"/>
        <end position="393"/>
    </location>
</feature>
<feature type="transmembrane region" description="Helical" evidence="1">
    <location>
        <begin position="349"/>
        <end position="371"/>
    </location>
</feature>
<organism evidence="2 3">
    <name type="scientific">Halanaerobium congolense</name>
    <dbReference type="NCBI Taxonomy" id="54121"/>
    <lineage>
        <taxon>Bacteria</taxon>
        <taxon>Bacillati</taxon>
        <taxon>Bacillota</taxon>
        <taxon>Clostridia</taxon>
        <taxon>Halanaerobiales</taxon>
        <taxon>Halanaerobiaceae</taxon>
        <taxon>Halanaerobium</taxon>
    </lineage>
</organism>
<evidence type="ECO:0000256" key="1">
    <source>
        <dbReference type="SAM" id="Phobius"/>
    </source>
</evidence>
<feature type="transmembrane region" description="Helical" evidence="1">
    <location>
        <begin position="400"/>
        <end position="421"/>
    </location>
</feature>
<dbReference type="EMBL" id="SOAA01000023">
    <property type="protein sequence ID" value="TDS28048.1"/>
    <property type="molecule type" value="Genomic_DNA"/>
</dbReference>
<evidence type="ECO:0000313" key="3">
    <source>
        <dbReference type="Proteomes" id="UP000295758"/>
    </source>
</evidence>
<feature type="transmembrane region" description="Helical" evidence="1">
    <location>
        <begin position="99"/>
        <end position="119"/>
    </location>
</feature>
<accession>A0A4V3E5F3</accession>
<dbReference type="AlphaFoldDB" id="A0A4V3E5F3"/>
<feature type="transmembrane region" description="Helical" evidence="1">
    <location>
        <begin position="242"/>
        <end position="260"/>
    </location>
</feature>
<gene>
    <name evidence="2" type="ORF">BY453_12326</name>
</gene>
<sequence>MNYLLLFILLLIVFIVYFFNEFDVLSPSIISISLYIISTMVIIINQSFWNEKVSFLAILFISLGLFSFVIGEIISIFIFRRKSKNKFYNQMKDFNKIRIPMYTIIFLTIIGIFIEIYYFKYIYKLALAGGYGINGRSILFNARAAMLDTSINIAPSWILKFGRSALEGFSLICIYIFIYNKVFANTKKIEWRYLLPNILYIIQMILSTGRTELIYFIMYILILLFIIWKIRYNWSKKIDFRIIKYALIGIIIFLISFRLLGYLTGKSQYLNLWNNFSIYLGSPIIAFSKYLNKNITNTIFGEETLSNFYRIMNHFGFDFKIIAVPLEPVIWDNVKTNIYTSLRRYIQDYTILGMILIQFILGLLYGSWFNWIKRKNLIGFPLILFSKLFYPVLESVIEERFFNLVLTPGSVYDVIMLYIMYKVLIHKYNQSEFYPL</sequence>
<reference evidence="2 3" key="1">
    <citation type="submission" date="2019-03" db="EMBL/GenBank/DDBJ databases">
        <title>Deep subsurface shale carbon reservoir microbial communities from Ohio and West Virginia, USA.</title>
        <authorList>
            <person name="Wrighton K."/>
        </authorList>
    </citation>
    <scope>NUCLEOTIDE SEQUENCE [LARGE SCALE GENOMIC DNA]</scope>
    <source>
        <strain evidence="2 3">UTICA-S4D12</strain>
    </source>
</reference>
<dbReference type="RefSeq" id="WP_089655912.1">
    <property type="nucleotide sequence ID" value="NZ_FNDF01000018.1"/>
</dbReference>
<feature type="transmembrane region" description="Helical" evidence="1">
    <location>
        <begin position="6"/>
        <end position="22"/>
    </location>
</feature>
<evidence type="ECO:0000313" key="2">
    <source>
        <dbReference type="EMBL" id="TDS28048.1"/>
    </source>
</evidence>
<keyword evidence="1" id="KW-0812">Transmembrane</keyword>
<comment type="caution">
    <text evidence="2">The sequence shown here is derived from an EMBL/GenBank/DDBJ whole genome shotgun (WGS) entry which is preliminary data.</text>
</comment>
<feature type="transmembrane region" description="Helical" evidence="1">
    <location>
        <begin position="213"/>
        <end position="230"/>
    </location>
</feature>
<dbReference type="NCBIfam" id="TIGR04370">
    <property type="entry name" value="glyco_rpt_poly"/>
    <property type="match status" value="1"/>
</dbReference>
<keyword evidence="1" id="KW-1133">Transmembrane helix</keyword>
<protein>
    <submittedName>
        <fullName evidence="2">Oligosaccharide repeat unit polymerase</fullName>
    </submittedName>
</protein>
<feature type="transmembrane region" description="Helical" evidence="1">
    <location>
        <begin position="55"/>
        <end position="79"/>
    </location>
</feature>
<name>A0A4V3E5F3_9FIRM</name>
<dbReference type="Proteomes" id="UP000295758">
    <property type="component" value="Unassembled WGS sequence"/>
</dbReference>
<proteinExistence type="predicted"/>